<dbReference type="PROSITE" id="PS50980">
    <property type="entry name" value="COA_CT_NTER"/>
    <property type="match status" value="1"/>
</dbReference>
<dbReference type="GO" id="GO:0005524">
    <property type="term" value="F:ATP binding"/>
    <property type="evidence" value="ECO:0007669"/>
    <property type="project" value="UniProtKB-KW"/>
</dbReference>
<dbReference type="GO" id="GO:0009570">
    <property type="term" value="C:chloroplast stroma"/>
    <property type="evidence" value="ECO:0007669"/>
    <property type="project" value="UniProtKB-SubCell"/>
</dbReference>
<dbReference type="SUPFAM" id="SSF52096">
    <property type="entry name" value="ClpP/crotonase"/>
    <property type="match status" value="1"/>
</dbReference>
<dbReference type="GO" id="GO:2001295">
    <property type="term" value="P:malonyl-CoA biosynthetic process"/>
    <property type="evidence" value="ECO:0007669"/>
    <property type="project" value="UniProtKB-UniRule"/>
</dbReference>
<dbReference type="InterPro" id="IPR029045">
    <property type="entry name" value="ClpP/crotonase-like_dom_sf"/>
</dbReference>
<dbReference type="InterPro" id="IPR034733">
    <property type="entry name" value="AcCoA_carboxyl_beta"/>
</dbReference>
<comment type="subunit">
    <text evidence="3">Acetyl-CoA carboxylase is a heterohexamer composed of biotin carboxyl carrier protein, biotin carboxylase and two subunits each of ACCase subunit alpha and ACCase plastid-coded subunit beta (accD).</text>
</comment>
<keyword evidence="3" id="KW-0067">ATP-binding</keyword>
<dbReference type="PANTHER" id="PTHR42995:SF5">
    <property type="entry name" value="ACETYL-COENZYME A CARBOXYLASE CARBOXYL TRANSFERASE SUBUNIT BETA, CHLOROPLASTIC"/>
    <property type="match status" value="1"/>
</dbReference>
<dbReference type="PRINTS" id="PR01070">
    <property type="entry name" value="ACCCTRFRASEB"/>
</dbReference>
<feature type="binding site" evidence="3">
    <location>
        <position position="54"/>
    </location>
    <ligand>
        <name>Zn(2+)</name>
        <dbReference type="ChEBI" id="CHEBI:29105"/>
    </ligand>
</feature>
<keyword evidence="3" id="KW-0275">Fatty acid biosynthesis</keyword>
<comment type="subcellular location">
    <subcellularLocation>
        <location evidence="3">Plastid</location>
        <location evidence="3">Chloroplast stroma</location>
    </subcellularLocation>
</comment>
<feature type="binding site" evidence="3">
    <location>
        <position position="57"/>
    </location>
    <ligand>
        <name>Zn(2+)</name>
        <dbReference type="ChEBI" id="CHEBI:29105"/>
    </ligand>
</feature>
<evidence type="ECO:0000259" key="4">
    <source>
        <dbReference type="PROSITE" id="PS50980"/>
    </source>
</evidence>
<dbReference type="UniPathway" id="UPA00655">
    <property type="reaction ID" value="UER00711"/>
</dbReference>
<evidence type="ECO:0000256" key="3">
    <source>
        <dbReference type="HAMAP-Rule" id="MF_01395"/>
    </source>
</evidence>
<dbReference type="EC" id="2.1.3.15" evidence="3"/>
<dbReference type="GO" id="GO:0009317">
    <property type="term" value="C:acetyl-CoA carboxylase complex"/>
    <property type="evidence" value="ECO:0007669"/>
    <property type="project" value="InterPro"/>
</dbReference>
<reference evidence="5" key="1">
    <citation type="journal article" date="1999" name="Proc. Natl. Acad. Sci. U.S.A.">
        <title>The complete chloroplast DNA sequence of the green alga Nephroselmis olivacea: insights into the architecture of ancestral chloroplast genomes.</title>
        <authorList>
            <person name="Turmel M."/>
            <person name="Otis C."/>
            <person name="Lemieux C."/>
        </authorList>
    </citation>
    <scope>NUCLEOTIDE SEQUENCE [LARGE SCALE GENOMIC DNA]</scope>
    <source>
        <strain>NIES-484</strain>
    </source>
</reference>
<dbReference type="HAMAP" id="MF_01395">
    <property type="entry name" value="AcetylCoA_CT_beta"/>
    <property type="match status" value="1"/>
</dbReference>
<name>Q9TL11_NEPOL</name>
<keyword evidence="3" id="KW-0444">Lipid biosynthesis</keyword>
<dbReference type="GO" id="GO:0016743">
    <property type="term" value="F:carboxyl- or carbamoyltransferase activity"/>
    <property type="evidence" value="ECO:0007669"/>
    <property type="project" value="UniProtKB-UniRule"/>
</dbReference>
<comment type="function">
    <text evidence="3">Component of the acetyl coenzyme A carboxylase (ACC) complex. Biotin carboxylase (BC) catalyzes the carboxylation of biotin on its carrier protein (BCCP) and then the CO(2) group is transferred by the transcarboxylase to acetyl-CoA to form malonyl-CoA.</text>
</comment>
<keyword evidence="3" id="KW-0276">Fatty acid metabolism</keyword>
<sequence>MSVLAWIEEQRQLKLKQSNVPLALSEQGRGLWTRCDCCGVILYIKLLKRDLYVCSGCGHHILMPCVERIHSLIDSGTWNATYDLLSPCDPLVFEDERVYQERLADTQEKMSLQDAVLTGTGMLNKIPIALGVMEFQFMGGSMGSVVGEKLTRLIESATISGIAIVIVCASGGARMQEGIFSLMQMAKVSAALYVHQVYAKLFYVAVVTAPTTGGVTASFAMLGDVVMAEPEALIGFAGRRVIQETLMEELPEEFQTSEYLLYHGMLDLVVPRYWIRQALYELLLLHKGGPLRERGYIPYGVQAGLTPMEEEDLREEWKSHSWSQVTEEIFDQLSEELRSNLLAQVNSPAYQSDELGLDSSSKGSAPEEALEWAFDATKEVESFWMEEQLDYDVYGWLGYRQPLTPTPQDAPDNPAEEEAILNEQFLSLEQNMKDLEGTIKKLMGAENEEEVDTTEMETISHEILEVEQLRIAAEYAHHMEDYLPRAKRDMCYRQLEQFKYEIGERGGEYMYTYRTPKEEKLESEKIIQEMKQVLESSSEEKEALFTLWREEAKARQQLAAEQAEAEKQAQAEANLAKANLPLSPAAKLVAERIALLVSEPATNPIARSLKELEEIARNEKEKSELSE</sequence>
<feature type="binding site" evidence="3">
    <location>
        <position position="38"/>
    </location>
    <ligand>
        <name>Zn(2+)</name>
        <dbReference type="ChEBI" id="CHEBI:29105"/>
    </ligand>
</feature>
<feature type="zinc finger region" description="C4-type" evidence="3">
    <location>
        <begin position="35"/>
        <end position="57"/>
    </location>
</feature>
<organism evidence="5">
    <name type="scientific">Nephroselmis olivacea</name>
    <name type="common">Green alga</name>
    <dbReference type="NCBI Taxonomy" id="31312"/>
    <lineage>
        <taxon>Eukaryota</taxon>
        <taxon>Viridiplantae</taxon>
        <taxon>Chlorophyta</taxon>
        <taxon>Nephroselmidophyceae</taxon>
        <taxon>Nephroselmidales</taxon>
        <taxon>Nephroselmidaceae</taxon>
        <taxon>Nephroselmis</taxon>
    </lineage>
</organism>
<keyword evidence="3" id="KW-0863">Zinc-finger</keyword>
<comment type="subunit">
    <text evidence="1">Acetyl-CoA carboxylase is a heterohexamer composed of biotin carboxyl carrier protein, biotin carboxylase and 2 subunits each of ACCase subunit alpha and ACCase plastid-coded subunit beta (accD).</text>
</comment>
<evidence type="ECO:0000313" key="5">
    <source>
        <dbReference type="EMBL" id="AAD54805.1"/>
    </source>
</evidence>
<keyword evidence="3" id="KW-0862">Zinc</keyword>
<dbReference type="NCBIfam" id="TIGR00515">
    <property type="entry name" value="accD"/>
    <property type="match status" value="1"/>
</dbReference>
<keyword evidence="2 3" id="KW-0808">Transferase</keyword>
<keyword evidence="3" id="KW-0547">Nucleotide-binding</keyword>
<comment type="pathway">
    <text evidence="3">Lipid metabolism; malonyl-CoA biosynthesis; malonyl-CoA from acetyl-CoA: step 1/1.</text>
</comment>
<keyword evidence="3" id="KW-0479">Metal-binding</keyword>
<comment type="catalytic activity">
    <reaction evidence="3">
        <text>N(6)-carboxybiotinyl-L-lysyl-[protein] + acetyl-CoA = N(6)-biotinyl-L-lysyl-[protein] + malonyl-CoA</text>
        <dbReference type="Rhea" id="RHEA:54728"/>
        <dbReference type="Rhea" id="RHEA-COMP:10505"/>
        <dbReference type="Rhea" id="RHEA-COMP:10506"/>
        <dbReference type="ChEBI" id="CHEBI:57288"/>
        <dbReference type="ChEBI" id="CHEBI:57384"/>
        <dbReference type="ChEBI" id="CHEBI:83144"/>
        <dbReference type="ChEBI" id="CHEBI:83145"/>
        <dbReference type="EC" id="2.1.3.15"/>
    </reaction>
</comment>
<keyword evidence="5" id="KW-0934">Plastid</keyword>
<dbReference type="GeneID" id="801932"/>
<dbReference type="GO" id="GO:0006633">
    <property type="term" value="P:fatty acid biosynthetic process"/>
    <property type="evidence" value="ECO:0007669"/>
    <property type="project" value="UniProtKB-KW"/>
</dbReference>
<feature type="domain" description="CoA carboxyltransferase N-terminal" evidence="4">
    <location>
        <begin position="31"/>
        <end position="301"/>
    </location>
</feature>
<dbReference type="EMBL" id="AF137379">
    <property type="protein sequence ID" value="AAD54805.1"/>
    <property type="molecule type" value="Genomic_DNA"/>
</dbReference>
<comment type="cofactor">
    <cofactor evidence="3">
        <name>Zn(2+)</name>
        <dbReference type="ChEBI" id="CHEBI:29105"/>
    </cofactor>
    <text evidence="3">Binds 1 zinc ion per subunit.</text>
</comment>
<accession>Q9TL11</accession>
<dbReference type="AlphaFoldDB" id="Q9TL11"/>
<dbReference type="Pfam" id="PF01039">
    <property type="entry name" value="Carboxyl_trans"/>
    <property type="match status" value="1"/>
</dbReference>
<dbReference type="InterPro" id="IPR011762">
    <property type="entry name" value="COA_CT_N"/>
</dbReference>
<evidence type="ECO:0000256" key="1">
    <source>
        <dbReference type="ARBA" id="ARBA00011842"/>
    </source>
</evidence>
<dbReference type="GO" id="GO:0008270">
    <property type="term" value="F:zinc ion binding"/>
    <property type="evidence" value="ECO:0007669"/>
    <property type="project" value="UniProtKB-UniRule"/>
</dbReference>
<proteinExistence type="inferred from homology"/>
<gene>
    <name evidence="3 5" type="primary">accD</name>
</gene>
<keyword evidence="5" id="KW-0150">Chloroplast</keyword>
<dbReference type="PANTHER" id="PTHR42995">
    <property type="entry name" value="ACETYL-COENZYME A CARBOXYLASE CARBOXYL TRANSFERASE SUBUNIT BETA, CHLOROPLASTIC"/>
    <property type="match status" value="1"/>
</dbReference>
<dbReference type="Gene3D" id="3.90.226.10">
    <property type="entry name" value="2-enoyl-CoA Hydratase, Chain A, domain 1"/>
    <property type="match status" value="1"/>
</dbReference>
<protein>
    <recommendedName>
        <fullName evidence="3">Acetyl-coenzyme A carboxylase carboxyl transferase subunit beta, chloroplastic</fullName>
        <shortName evidence="3">ACCase subunit beta</shortName>
        <shortName evidence="3">Acetyl-CoA carboxylase carboxyltransferase subunit beta</shortName>
        <ecNumber evidence="3">2.1.3.15</ecNumber>
    </recommendedName>
</protein>
<evidence type="ECO:0000256" key="2">
    <source>
        <dbReference type="ARBA" id="ARBA00022679"/>
    </source>
</evidence>
<dbReference type="RefSeq" id="NP_050834.1">
    <property type="nucleotide sequence ID" value="NC_000927.1"/>
</dbReference>
<feature type="binding site" evidence="3">
    <location>
        <position position="35"/>
    </location>
    <ligand>
        <name>Zn(2+)</name>
        <dbReference type="ChEBI" id="CHEBI:29105"/>
    </ligand>
</feature>
<geneLocation type="chloroplast" evidence="5"/>
<comment type="similarity">
    <text evidence="3">Belongs to the AccD/PCCB family.</text>
</comment>
<dbReference type="GO" id="GO:0003989">
    <property type="term" value="F:acetyl-CoA carboxylase activity"/>
    <property type="evidence" value="ECO:0007669"/>
    <property type="project" value="InterPro"/>
</dbReference>
<keyword evidence="3" id="KW-0443">Lipid metabolism</keyword>
<dbReference type="InterPro" id="IPR000438">
    <property type="entry name" value="Acetyl_CoA_COase_Trfase_b_su"/>
</dbReference>